<dbReference type="Pfam" id="PF23191">
    <property type="entry name" value="WHD_MCM3_C"/>
    <property type="match status" value="1"/>
</dbReference>
<evidence type="ECO:0000256" key="7">
    <source>
        <dbReference type="ARBA" id="ARBA00022840"/>
    </source>
</evidence>
<dbReference type="InterPro" id="IPR031327">
    <property type="entry name" value="MCM"/>
</dbReference>
<dbReference type="PROSITE" id="PS50051">
    <property type="entry name" value="MCM_2"/>
    <property type="match status" value="1"/>
</dbReference>
<dbReference type="GO" id="GO:0005524">
    <property type="term" value="F:ATP binding"/>
    <property type="evidence" value="ECO:0007669"/>
    <property type="project" value="UniProtKB-UniRule"/>
</dbReference>
<keyword evidence="7 10" id="KW-0067">ATP-binding</keyword>
<comment type="similarity">
    <text evidence="2 10">Belongs to the MCM family.</text>
</comment>
<evidence type="ECO:0000256" key="4">
    <source>
        <dbReference type="ARBA" id="ARBA00022741"/>
    </source>
</evidence>
<dbReference type="Gene3D" id="3.30.1640.10">
    <property type="entry name" value="mini-chromosome maintenance (MCM) complex, chain A, domain 1"/>
    <property type="match status" value="1"/>
</dbReference>
<dbReference type="GO" id="GO:0003688">
    <property type="term" value="F:DNA replication origin binding"/>
    <property type="evidence" value="ECO:0007669"/>
    <property type="project" value="UniProtKB-ARBA"/>
</dbReference>
<sequence>MDTADALFNDRTRRFGEFVDPADPDAPNAVYASEIRKMLSTGTQRLRVSLDDLREFDRELWRGCLNSPADFLPPLTQAVREAAETMRDPDNSLLESEDIVVGFSGTFGAHLLSPRTLKAPFLGKLVCVEGIVTRCTVVRPKVRKTVHYGPRTNEFFYREYRDQTTSFDPMPTTTTYPTEDTQGNPLVVEYGLSQYRDHQMVSIQEMPERAPPGQLPRGIDVVMDDDLVDTVKPGDRVQVVGVYRSVGGVNAGNQGAGGSGSAFRALLIGNNSVLLSSKGSSASSLADITDQDIRAINQLSKRPDIFHLLSQSLAPSIYGFAYIKQAVLLQLLGGTEVNLPNGSHIRGDINVLMVGDPSTAKSQMLRFVLGTASLAIATTGRGSTGVGLTAAVTTDKDTGERRLEAGAMVMADRGIVCVDEFDKMNDADRVAIHEVMEQQTVTISKAGIHTTLNARCSVLAAANPAYGQYDTHKEPHRNIALPDSLLSRFDLLFVVIDDVESAKDRAISEHVMRMHQFLPPGQAEGAPQRETGQTQLSVQNPSFEENKPVPVYTDASEALLSVAFVKRYIAYARERVKPVLGSEASEQIANIFAELRNDPLGLGQRRTAPVTPRSLETLIRLSSAHAKSRLSNIVELVDVAAAEEILRYAMFKEVTKATHGSKRRRVEEDVDLGTSSEEEDDDEIVDLGGDEEEEEGVGNNNTQEVTEDTNNATQNAREQSQTPGDNTSSSATNDENQTTDNTESLPDALNHLALDRQSEFEEIVGRLIAVDNVLADGSMRLADLIAKVNEKSNEPFNTDDVQAILKRMHLANKLFFDENEGEVYSI</sequence>
<dbReference type="InterPro" id="IPR027417">
    <property type="entry name" value="P-loop_NTPase"/>
</dbReference>
<evidence type="ECO:0000313" key="14">
    <source>
        <dbReference type="EMBL" id="GMM50503.1"/>
    </source>
</evidence>
<dbReference type="InterPro" id="IPR033762">
    <property type="entry name" value="MCM_OB"/>
</dbReference>
<evidence type="ECO:0000256" key="11">
    <source>
        <dbReference type="RuleBase" id="RU368061"/>
    </source>
</evidence>
<protein>
    <recommendedName>
        <fullName evidence="11">DNA replication licensing factor MCM3</fullName>
        <ecNumber evidence="11">3.6.4.12</ecNumber>
    </recommendedName>
</protein>
<dbReference type="PRINTS" id="PR01657">
    <property type="entry name" value="MCMFAMILY"/>
</dbReference>
<dbReference type="AlphaFoldDB" id="A0AAV5RIC9"/>
<dbReference type="PANTHER" id="PTHR11630">
    <property type="entry name" value="DNA REPLICATION LICENSING FACTOR MCM FAMILY MEMBER"/>
    <property type="match status" value="1"/>
</dbReference>
<dbReference type="InterPro" id="IPR003593">
    <property type="entry name" value="AAA+_ATPase"/>
</dbReference>
<dbReference type="Pfam" id="PF17855">
    <property type="entry name" value="MCM_lid"/>
    <property type="match status" value="1"/>
</dbReference>
<dbReference type="PRINTS" id="PR01659">
    <property type="entry name" value="MCMPROTEIN3"/>
</dbReference>
<dbReference type="GO" id="GO:0006279">
    <property type="term" value="P:premeiotic DNA replication"/>
    <property type="evidence" value="ECO:0007669"/>
    <property type="project" value="UniProtKB-ARBA"/>
</dbReference>
<feature type="region of interest" description="Disordered" evidence="12">
    <location>
        <begin position="657"/>
        <end position="744"/>
    </location>
</feature>
<feature type="compositionally biased region" description="Polar residues" evidence="12">
    <location>
        <begin position="699"/>
        <end position="731"/>
    </location>
</feature>
<evidence type="ECO:0000256" key="9">
    <source>
        <dbReference type="ARBA" id="ARBA00023242"/>
    </source>
</evidence>
<comment type="catalytic activity">
    <reaction evidence="11">
        <text>ATP + H2O = ADP + phosphate + H(+)</text>
        <dbReference type="Rhea" id="RHEA:13065"/>
        <dbReference type="ChEBI" id="CHEBI:15377"/>
        <dbReference type="ChEBI" id="CHEBI:15378"/>
        <dbReference type="ChEBI" id="CHEBI:30616"/>
        <dbReference type="ChEBI" id="CHEBI:43474"/>
        <dbReference type="ChEBI" id="CHEBI:456216"/>
        <dbReference type="EC" id="3.6.4.12"/>
    </reaction>
</comment>
<dbReference type="Gene3D" id="3.40.50.300">
    <property type="entry name" value="P-loop containing nucleotide triphosphate hydrolases"/>
    <property type="match status" value="1"/>
</dbReference>
<evidence type="ECO:0000256" key="5">
    <source>
        <dbReference type="ARBA" id="ARBA00022801"/>
    </source>
</evidence>
<dbReference type="InterPro" id="IPR056575">
    <property type="entry name" value="WH_MCM3_C"/>
</dbReference>
<keyword evidence="9 11" id="KW-0539">Nucleus</keyword>
<dbReference type="InterPro" id="IPR012340">
    <property type="entry name" value="NA-bd_OB-fold"/>
</dbReference>
<dbReference type="FunFam" id="3.40.50.300:FF:000826">
    <property type="entry name" value="Replicative DNA helicase Mcm"/>
    <property type="match status" value="1"/>
</dbReference>
<evidence type="ECO:0000259" key="13">
    <source>
        <dbReference type="PROSITE" id="PS50051"/>
    </source>
</evidence>
<evidence type="ECO:0000313" key="15">
    <source>
        <dbReference type="Proteomes" id="UP001362899"/>
    </source>
</evidence>
<organism evidence="14 15">
    <name type="scientific">Starmerella bacillaris</name>
    <name type="common">Yeast</name>
    <name type="synonym">Candida zemplinina</name>
    <dbReference type="NCBI Taxonomy" id="1247836"/>
    <lineage>
        <taxon>Eukaryota</taxon>
        <taxon>Fungi</taxon>
        <taxon>Dikarya</taxon>
        <taxon>Ascomycota</taxon>
        <taxon>Saccharomycotina</taxon>
        <taxon>Dipodascomycetes</taxon>
        <taxon>Dipodascales</taxon>
        <taxon>Trichomonascaceae</taxon>
        <taxon>Starmerella</taxon>
    </lineage>
</organism>
<dbReference type="InterPro" id="IPR018525">
    <property type="entry name" value="MCM_CS"/>
</dbReference>
<gene>
    <name evidence="14" type="ORF">DASB73_014610</name>
</gene>
<evidence type="ECO:0000256" key="3">
    <source>
        <dbReference type="ARBA" id="ARBA00022705"/>
    </source>
</evidence>
<dbReference type="EC" id="3.6.4.12" evidence="11"/>
<evidence type="ECO:0000256" key="6">
    <source>
        <dbReference type="ARBA" id="ARBA00022806"/>
    </source>
</evidence>
<dbReference type="GO" id="GO:0071162">
    <property type="term" value="C:CMG complex"/>
    <property type="evidence" value="ECO:0007669"/>
    <property type="project" value="UniProtKB-ARBA"/>
</dbReference>
<comment type="function">
    <text evidence="11">Acts as component of the MCM2-7 complex (MCM complex) which is the replicative helicase essential for 'once per cell cycle' DNA replication initiation and elongation in eukaryotic cells. The active ATPase sites in the MCM2-7 ring are formed through the interaction surfaces of two neighboring subunits such that a critical structure of a conserved arginine finger motif is provided in trans relative to the ATP-binding site of the Walker A box of the adjacent subunit. The six ATPase active sites, however, are likely to contribute differentially to the complex helicase activity.</text>
</comment>
<keyword evidence="8 10" id="KW-0238">DNA-binding</keyword>
<comment type="subunit">
    <text evidence="11">Component of the MCM2-7 complex.</text>
</comment>
<dbReference type="Pfam" id="PF17207">
    <property type="entry name" value="MCM_OB"/>
    <property type="match status" value="1"/>
</dbReference>
<evidence type="ECO:0000256" key="1">
    <source>
        <dbReference type="ARBA" id="ARBA00004123"/>
    </source>
</evidence>
<evidence type="ECO:0000256" key="12">
    <source>
        <dbReference type="SAM" id="MobiDB-lite"/>
    </source>
</evidence>
<dbReference type="PANTHER" id="PTHR11630:SF46">
    <property type="entry name" value="DNA REPLICATION LICENSING FACTOR MCM3-RELATED"/>
    <property type="match status" value="1"/>
</dbReference>
<keyword evidence="3 11" id="KW-0235">DNA replication</keyword>
<keyword evidence="5 11" id="KW-0378">Hydrolase</keyword>
<dbReference type="InterPro" id="IPR027925">
    <property type="entry name" value="MCM_N"/>
</dbReference>
<dbReference type="GO" id="GO:1902975">
    <property type="term" value="P:mitotic DNA replication initiation"/>
    <property type="evidence" value="ECO:0007669"/>
    <property type="project" value="TreeGrafter"/>
</dbReference>
<comment type="caution">
    <text evidence="14">The sequence shown here is derived from an EMBL/GenBank/DDBJ whole genome shotgun (WGS) entry which is preliminary data.</text>
</comment>
<feature type="domain" description="MCM C-terminal AAA(+) ATPase" evidence="13">
    <location>
        <begin position="305"/>
        <end position="511"/>
    </location>
</feature>
<dbReference type="GO" id="GO:0042555">
    <property type="term" value="C:MCM complex"/>
    <property type="evidence" value="ECO:0007669"/>
    <property type="project" value="UniProtKB-UniRule"/>
</dbReference>
<dbReference type="InterPro" id="IPR041562">
    <property type="entry name" value="MCM_lid"/>
</dbReference>
<evidence type="ECO:0000256" key="2">
    <source>
        <dbReference type="ARBA" id="ARBA00008010"/>
    </source>
</evidence>
<dbReference type="SMART" id="SM00382">
    <property type="entry name" value="AAA"/>
    <property type="match status" value="1"/>
</dbReference>
<dbReference type="GO" id="GO:0016787">
    <property type="term" value="F:hydrolase activity"/>
    <property type="evidence" value="ECO:0007669"/>
    <property type="project" value="UniProtKB-KW"/>
</dbReference>
<feature type="compositionally biased region" description="Acidic residues" evidence="12">
    <location>
        <begin position="668"/>
        <end position="696"/>
    </location>
</feature>
<dbReference type="Gene3D" id="2.20.28.10">
    <property type="match status" value="1"/>
</dbReference>
<dbReference type="Pfam" id="PF00493">
    <property type="entry name" value="MCM"/>
    <property type="match status" value="1"/>
</dbReference>
<keyword evidence="6 11" id="KW-0347">Helicase</keyword>
<dbReference type="GO" id="GO:0003697">
    <property type="term" value="F:single-stranded DNA binding"/>
    <property type="evidence" value="ECO:0007669"/>
    <property type="project" value="TreeGrafter"/>
</dbReference>
<feature type="compositionally biased region" description="Low complexity" evidence="12">
    <location>
        <begin position="732"/>
        <end position="743"/>
    </location>
</feature>
<dbReference type="SUPFAM" id="SSF50249">
    <property type="entry name" value="Nucleic acid-binding proteins"/>
    <property type="match status" value="1"/>
</dbReference>
<dbReference type="PROSITE" id="PS00847">
    <property type="entry name" value="MCM_1"/>
    <property type="match status" value="1"/>
</dbReference>
<dbReference type="GO" id="GO:0043596">
    <property type="term" value="C:nuclear replication fork"/>
    <property type="evidence" value="ECO:0007669"/>
    <property type="project" value="UniProtKB-ARBA"/>
</dbReference>
<dbReference type="GO" id="GO:0005656">
    <property type="term" value="C:nuclear pre-replicative complex"/>
    <property type="evidence" value="ECO:0007669"/>
    <property type="project" value="UniProtKB-ARBA"/>
</dbReference>
<dbReference type="GO" id="GO:0017116">
    <property type="term" value="F:single-stranded DNA helicase activity"/>
    <property type="evidence" value="ECO:0007669"/>
    <property type="project" value="TreeGrafter"/>
</dbReference>
<dbReference type="InterPro" id="IPR008046">
    <property type="entry name" value="Mcm3"/>
</dbReference>
<dbReference type="InterPro" id="IPR001208">
    <property type="entry name" value="MCM_dom"/>
</dbReference>
<dbReference type="SMART" id="SM00350">
    <property type="entry name" value="MCM"/>
    <property type="match status" value="1"/>
</dbReference>
<dbReference type="GO" id="GO:0006267">
    <property type="term" value="P:pre-replicative complex assembly involved in nuclear cell cycle DNA replication"/>
    <property type="evidence" value="ECO:0007669"/>
    <property type="project" value="UniProtKB-ARBA"/>
</dbReference>
<dbReference type="Proteomes" id="UP001362899">
    <property type="component" value="Unassembled WGS sequence"/>
</dbReference>
<dbReference type="SUPFAM" id="SSF52540">
    <property type="entry name" value="P-loop containing nucleoside triphosphate hydrolases"/>
    <property type="match status" value="1"/>
</dbReference>
<reference evidence="14 15" key="1">
    <citation type="journal article" date="2023" name="Elife">
        <title>Identification of key yeast species and microbe-microbe interactions impacting larval growth of Drosophila in the wild.</title>
        <authorList>
            <person name="Mure A."/>
            <person name="Sugiura Y."/>
            <person name="Maeda R."/>
            <person name="Honda K."/>
            <person name="Sakurai N."/>
            <person name="Takahashi Y."/>
            <person name="Watada M."/>
            <person name="Katoh T."/>
            <person name="Gotoh A."/>
            <person name="Gotoh Y."/>
            <person name="Taniguchi I."/>
            <person name="Nakamura K."/>
            <person name="Hayashi T."/>
            <person name="Katayama T."/>
            <person name="Uemura T."/>
            <person name="Hattori Y."/>
        </authorList>
    </citation>
    <scope>NUCLEOTIDE SEQUENCE [LARGE SCALE GENOMIC DNA]</scope>
    <source>
        <strain evidence="14 15">SB-73</strain>
    </source>
</reference>
<dbReference type="EMBL" id="BTGC01000003">
    <property type="protein sequence ID" value="GMM50503.1"/>
    <property type="molecule type" value="Genomic_DNA"/>
</dbReference>
<dbReference type="GO" id="GO:0006271">
    <property type="term" value="P:DNA strand elongation involved in DNA replication"/>
    <property type="evidence" value="ECO:0007669"/>
    <property type="project" value="TreeGrafter"/>
</dbReference>
<dbReference type="Gene3D" id="2.40.50.140">
    <property type="entry name" value="Nucleic acid-binding proteins"/>
    <property type="match status" value="1"/>
</dbReference>
<comment type="subcellular location">
    <subcellularLocation>
        <location evidence="1 11">Nucleus</location>
    </subcellularLocation>
</comment>
<keyword evidence="15" id="KW-1185">Reference proteome</keyword>
<dbReference type="GO" id="GO:0000727">
    <property type="term" value="P:double-strand break repair via break-induced replication"/>
    <property type="evidence" value="ECO:0007669"/>
    <property type="project" value="UniProtKB-ARBA"/>
</dbReference>
<accession>A0AAV5RIC9</accession>
<name>A0AAV5RIC9_STABA</name>
<keyword evidence="4 10" id="KW-0547">Nucleotide-binding</keyword>
<dbReference type="Pfam" id="PF14551">
    <property type="entry name" value="MCM_N"/>
    <property type="match status" value="1"/>
</dbReference>
<evidence type="ECO:0000256" key="8">
    <source>
        <dbReference type="ARBA" id="ARBA00023125"/>
    </source>
</evidence>
<proteinExistence type="inferred from homology"/>
<evidence type="ECO:0000256" key="10">
    <source>
        <dbReference type="RuleBase" id="RU004070"/>
    </source>
</evidence>